<gene>
    <name evidence="1" type="ORF">Zm00014a_043488</name>
</gene>
<sequence length="23" mass="2566">ALQENVERVSVNLRVSAQTLLIL</sequence>
<comment type="caution">
    <text evidence="1">The sequence shown here is derived from an EMBL/GenBank/DDBJ whole genome shotgun (WGS) entry which is preliminary data.</text>
</comment>
<name>A0A3L6FSZ7_MAIZE</name>
<organism evidence="1">
    <name type="scientific">Zea mays</name>
    <name type="common">Maize</name>
    <dbReference type="NCBI Taxonomy" id="4577"/>
    <lineage>
        <taxon>Eukaryota</taxon>
        <taxon>Viridiplantae</taxon>
        <taxon>Streptophyta</taxon>
        <taxon>Embryophyta</taxon>
        <taxon>Tracheophyta</taxon>
        <taxon>Spermatophyta</taxon>
        <taxon>Magnoliopsida</taxon>
        <taxon>Liliopsida</taxon>
        <taxon>Poales</taxon>
        <taxon>Poaceae</taxon>
        <taxon>PACMAD clade</taxon>
        <taxon>Panicoideae</taxon>
        <taxon>Andropogonodae</taxon>
        <taxon>Andropogoneae</taxon>
        <taxon>Tripsacinae</taxon>
        <taxon>Zea</taxon>
    </lineage>
</organism>
<feature type="non-terminal residue" evidence="1">
    <location>
        <position position="1"/>
    </location>
</feature>
<reference evidence="1" key="1">
    <citation type="journal article" date="2018" name="Nat. Genet.">
        <title>Extensive intraspecific gene order and gene structural variations between Mo17 and other maize genomes.</title>
        <authorList>
            <person name="Sun S."/>
            <person name="Zhou Y."/>
            <person name="Chen J."/>
            <person name="Shi J."/>
            <person name="Zhao H."/>
            <person name="Zhao H."/>
            <person name="Song W."/>
            <person name="Zhang M."/>
            <person name="Cui Y."/>
            <person name="Dong X."/>
            <person name="Liu H."/>
            <person name="Ma X."/>
            <person name="Jiao Y."/>
            <person name="Wang B."/>
            <person name="Wei X."/>
            <person name="Stein J.C."/>
            <person name="Glaubitz J.C."/>
            <person name="Lu F."/>
            <person name="Yu G."/>
            <person name="Liang C."/>
            <person name="Fengler K."/>
            <person name="Li B."/>
            <person name="Rafalski A."/>
            <person name="Schnable P.S."/>
            <person name="Ware D.H."/>
            <person name="Buckler E.S."/>
            <person name="Lai J."/>
        </authorList>
    </citation>
    <scope>NUCLEOTIDE SEQUENCE [LARGE SCALE GENOMIC DNA]</scope>
    <source>
        <tissue evidence="1">Seedling</tissue>
    </source>
</reference>
<dbReference type="Proteomes" id="UP000251960">
    <property type="component" value="Chromosome 2"/>
</dbReference>
<proteinExistence type="predicted"/>
<protein>
    <submittedName>
        <fullName evidence="1">Uncharacterized protein</fullName>
    </submittedName>
</protein>
<accession>A0A3L6FSZ7</accession>
<dbReference type="AlphaFoldDB" id="A0A3L6FSZ7"/>
<evidence type="ECO:0000313" key="1">
    <source>
        <dbReference type="EMBL" id="PWZ37611.1"/>
    </source>
</evidence>
<dbReference type="EMBL" id="NCVQ01000003">
    <property type="protein sequence ID" value="PWZ37611.1"/>
    <property type="molecule type" value="Genomic_DNA"/>
</dbReference>